<dbReference type="AlphaFoldDB" id="A0A438JFB6"/>
<evidence type="ECO:0000313" key="2">
    <source>
        <dbReference type="Proteomes" id="UP000288805"/>
    </source>
</evidence>
<comment type="caution">
    <text evidence="1">The sequence shown here is derived from an EMBL/GenBank/DDBJ whole genome shotgun (WGS) entry which is preliminary data.</text>
</comment>
<reference evidence="1 2" key="1">
    <citation type="journal article" date="2018" name="PLoS Genet.">
        <title>Population sequencing reveals clonal diversity and ancestral inbreeding in the grapevine cultivar Chardonnay.</title>
        <authorList>
            <person name="Roach M.J."/>
            <person name="Johnson D.L."/>
            <person name="Bohlmann J."/>
            <person name="van Vuuren H.J."/>
            <person name="Jones S.J."/>
            <person name="Pretorius I.S."/>
            <person name="Schmidt S.A."/>
            <person name="Borneman A.R."/>
        </authorList>
    </citation>
    <scope>NUCLEOTIDE SEQUENCE [LARGE SCALE GENOMIC DNA]</scope>
    <source>
        <strain evidence="2">cv. Chardonnay</strain>
        <tissue evidence="1">Leaf</tissue>
    </source>
</reference>
<protein>
    <submittedName>
        <fullName evidence="1">Uncharacterized protein</fullName>
    </submittedName>
</protein>
<dbReference type="Proteomes" id="UP000288805">
    <property type="component" value="Unassembled WGS sequence"/>
</dbReference>
<proteinExistence type="predicted"/>
<gene>
    <name evidence="1" type="ORF">CK203_025183</name>
</gene>
<evidence type="ECO:0000313" key="1">
    <source>
        <dbReference type="EMBL" id="RVX07642.1"/>
    </source>
</evidence>
<sequence>MASGKKKSVWVERFGLELTEMVAERENTMVLGKFRRGWPVDLTKARVKVEMNLNVVLPTLLEVIDGAWFFTVAVSVVGGEEDEQLKSVLTHCRGELASTGGGMWQYPLQSRRTHGEAKTSEGNNCRPPSQVSISNFNGITNWADFSKEEVAHAVGDLGPFEEEDPSLPKALLVKSFEARLCEGKACTGGSPFHGTNLGPYTPIFDKLAHLDGIRGKGCCNTFKVLEISGENTKEAAIKHLSSSLCASMSFLSSCRKGGNSWARSLPLPYSFGKTLNSFDGGVAANKGSSLQKIQRSLEKLREGLCPVLSCSRDVPGRAEVSDGVQYCESQTQVQTSTPRSMVKGYVLKGAFDLALSTLPPTIALQSRGLKMASLPLPFNSSCYPFSSWPILQGLISLNLLLLGLCLVLKVWVRNKEWAVLPASGASGGVAIRWDALRFKCTEVILGSFSVTVKLESGDDGRSSEKLGGSMVTLSMRDFDDFVRDSRRSLRKGDLEEVLLKEKVFWRQKTRIKWIKEGDCNTKFFHRVAKGGRNRSFFKSLMLEDGVILDNIECISKEIKRHFGKLFSKPSGGSWRLEGLDWSPISIESAFWLDCPFSKEEILNAVVLLNKEKAPSPDAFTIGFYQDC</sequence>
<accession>A0A438JFB6</accession>
<name>A0A438JFB6_VITVI</name>
<organism evidence="1 2">
    <name type="scientific">Vitis vinifera</name>
    <name type="common">Grape</name>
    <dbReference type="NCBI Taxonomy" id="29760"/>
    <lineage>
        <taxon>Eukaryota</taxon>
        <taxon>Viridiplantae</taxon>
        <taxon>Streptophyta</taxon>
        <taxon>Embryophyta</taxon>
        <taxon>Tracheophyta</taxon>
        <taxon>Spermatophyta</taxon>
        <taxon>Magnoliopsida</taxon>
        <taxon>eudicotyledons</taxon>
        <taxon>Gunneridae</taxon>
        <taxon>Pentapetalae</taxon>
        <taxon>rosids</taxon>
        <taxon>Vitales</taxon>
        <taxon>Vitaceae</taxon>
        <taxon>Viteae</taxon>
        <taxon>Vitis</taxon>
    </lineage>
</organism>
<dbReference type="EMBL" id="QGNW01000045">
    <property type="protein sequence ID" value="RVX07642.1"/>
    <property type="molecule type" value="Genomic_DNA"/>
</dbReference>